<dbReference type="Pfam" id="PF04474">
    <property type="entry name" value="DUF554"/>
    <property type="match status" value="1"/>
</dbReference>
<dbReference type="HOGENOM" id="CLU_091659_0_0_12"/>
<feature type="transmembrane region" description="Helical" evidence="1">
    <location>
        <begin position="103"/>
        <end position="125"/>
    </location>
</feature>
<dbReference type="PANTHER" id="PTHR36111">
    <property type="entry name" value="INNER MEMBRANE PROTEIN-RELATED"/>
    <property type="match status" value="1"/>
</dbReference>
<keyword evidence="1" id="KW-1133">Transmembrane helix</keyword>
<evidence type="ECO:0000313" key="3">
    <source>
        <dbReference type="Proteomes" id="UP000007939"/>
    </source>
</evidence>
<evidence type="ECO:0000256" key="1">
    <source>
        <dbReference type="SAM" id="Phobius"/>
    </source>
</evidence>
<evidence type="ECO:0000313" key="2">
    <source>
        <dbReference type="EMBL" id="AEC01469.1"/>
    </source>
</evidence>
<name>F4GKR0_PARC1</name>
<dbReference type="RefSeq" id="WP_013738865.1">
    <property type="nucleotide sequence ID" value="NC_015436.1"/>
</dbReference>
<protein>
    <recommendedName>
        <fullName evidence="4">Transport protein</fullName>
    </recommendedName>
</protein>
<dbReference type="Proteomes" id="UP000007939">
    <property type="component" value="Chromosome"/>
</dbReference>
<dbReference type="PANTHER" id="PTHR36111:SF2">
    <property type="entry name" value="INNER MEMBRANE PROTEIN"/>
    <property type="match status" value="1"/>
</dbReference>
<dbReference type="eggNOG" id="COG1811">
    <property type="taxonomic scope" value="Bacteria"/>
</dbReference>
<evidence type="ECO:0008006" key="4">
    <source>
        <dbReference type="Google" id="ProtNLM"/>
    </source>
</evidence>
<gene>
    <name evidence="2" type="ordered locus">Spico_0235</name>
</gene>
<feature type="transmembrane region" description="Helical" evidence="1">
    <location>
        <begin position="145"/>
        <end position="168"/>
    </location>
</feature>
<keyword evidence="1" id="KW-0812">Transmembrane</keyword>
<feature type="transmembrane region" description="Helical" evidence="1">
    <location>
        <begin position="219"/>
        <end position="240"/>
    </location>
</feature>
<feature type="transmembrane region" description="Helical" evidence="1">
    <location>
        <begin position="6"/>
        <end position="22"/>
    </location>
</feature>
<dbReference type="KEGG" id="scc:Spico_0235"/>
<dbReference type="AlphaFoldDB" id="F4GKR0"/>
<feature type="transmembrane region" description="Helical" evidence="1">
    <location>
        <begin position="188"/>
        <end position="207"/>
    </location>
</feature>
<proteinExistence type="predicted"/>
<dbReference type="OrthoDB" id="9797976at2"/>
<sequence>MVAVFINSIAVIVGSCIGLLVKKRISGHFRSVVFSASGLVTLIIGISMALGTQSYLIMIFSVALGGMCGYALRIEDHILSLGDKFQKHPVESVSTEEEGKQGFGFGFLTASVLFCSGAMAVVGSIDVGVRGDYSLIMLKSVMDGAMAIILAAAYGSGVMASAISIFVYQGFFTVAGSWLEPLMGEKGIAELAAVGGVLLLMIGFNLLEIKKFKTGNFLPALILAPIFTAVSPWLSGLFGLS</sequence>
<reference evidence="3" key="1">
    <citation type="submission" date="2011-04" db="EMBL/GenBank/DDBJ databases">
        <title>The complete genome of Spirochaeta coccoides DSM 17374.</title>
        <authorList>
            <person name="Lucas S."/>
            <person name="Copeland A."/>
            <person name="Lapidus A."/>
            <person name="Bruce D."/>
            <person name="Goodwin L."/>
            <person name="Pitluck S."/>
            <person name="Peters L."/>
            <person name="Kyrpides N."/>
            <person name="Mavromatis K."/>
            <person name="Pagani I."/>
            <person name="Ivanova N."/>
            <person name="Ovchinnikova G."/>
            <person name="Lu M."/>
            <person name="Detter J.C."/>
            <person name="Tapia R."/>
            <person name="Han C."/>
            <person name="Land M."/>
            <person name="Hauser L."/>
            <person name="Markowitz V."/>
            <person name="Cheng J.-F."/>
            <person name="Hugenholtz P."/>
            <person name="Woyke T."/>
            <person name="Wu D."/>
            <person name="Spring S."/>
            <person name="Schroeder M."/>
            <person name="Brambilla E."/>
            <person name="Klenk H.-P."/>
            <person name="Eisen J.A."/>
        </authorList>
    </citation>
    <scope>NUCLEOTIDE SEQUENCE [LARGE SCALE GENOMIC DNA]</scope>
    <source>
        <strain evidence="3">ATCC BAA-1237 / DSM 17374 / SPN1</strain>
    </source>
</reference>
<dbReference type="InterPro" id="IPR007563">
    <property type="entry name" value="DUF554"/>
</dbReference>
<accession>F4GKR0</accession>
<keyword evidence="1" id="KW-0472">Membrane</keyword>
<feature type="transmembrane region" description="Helical" evidence="1">
    <location>
        <begin position="55"/>
        <end position="72"/>
    </location>
</feature>
<keyword evidence="3" id="KW-1185">Reference proteome</keyword>
<dbReference type="EMBL" id="CP002659">
    <property type="protein sequence ID" value="AEC01469.1"/>
    <property type="molecule type" value="Genomic_DNA"/>
</dbReference>
<organism evidence="2 3">
    <name type="scientific">Parasphaerochaeta coccoides (strain ATCC BAA-1237 / DSM 17374 / SPN1)</name>
    <name type="common">Sphaerochaeta coccoides</name>
    <dbReference type="NCBI Taxonomy" id="760011"/>
    <lineage>
        <taxon>Bacteria</taxon>
        <taxon>Pseudomonadati</taxon>
        <taxon>Spirochaetota</taxon>
        <taxon>Spirochaetia</taxon>
        <taxon>Spirochaetales</taxon>
        <taxon>Sphaerochaetaceae</taxon>
        <taxon>Parasphaerochaeta</taxon>
    </lineage>
</organism>
<feature type="transmembrane region" description="Helical" evidence="1">
    <location>
        <begin position="29"/>
        <end position="49"/>
    </location>
</feature>
<reference evidence="2 3" key="2">
    <citation type="journal article" date="2012" name="Stand. Genomic Sci.">
        <title>Complete genome sequence of the termite hindgut bacterium Spirochaeta coccoides type strain (SPN1(T)), reclassification in the genus Sphaerochaeta as Sphaerochaeta coccoides comb. nov. and emendations of the family Spirochaetaceae and the genus Sphaerochaeta.</title>
        <authorList>
            <person name="Abt B."/>
            <person name="Han C."/>
            <person name="Scheuner C."/>
            <person name="Lu M."/>
            <person name="Lapidus A."/>
            <person name="Nolan M."/>
            <person name="Lucas S."/>
            <person name="Hammon N."/>
            <person name="Deshpande S."/>
            <person name="Cheng J.F."/>
            <person name="Tapia R."/>
            <person name="Goodwin L.A."/>
            <person name="Pitluck S."/>
            <person name="Liolios K."/>
            <person name="Pagani I."/>
            <person name="Ivanova N."/>
            <person name="Mavromatis K."/>
            <person name="Mikhailova N."/>
            <person name="Huntemann M."/>
            <person name="Pati A."/>
            <person name="Chen A."/>
            <person name="Palaniappan K."/>
            <person name="Land M."/>
            <person name="Hauser L."/>
            <person name="Brambilla E.M."/>
            <person name="Rohde M."/>
            <person name="Spring S."/>
            <person name="Gronow S."/>
            <person name="Goker M."/>
            <person name="Woyke T."/>
            <person name="Bristow J."/>
            <person name="Eisen J.A."/>
            <person name="Markowitz V."/>
            <person name="Hugenholtz P."/>
            <person name="Kyrpides N.C."/>
            <person name="Klenk H.P."/>
            <person name="Detter J.C."/>
        </authorList>
    </citation>
    <scope>NUCLEOTIDE SEQUENCE [LARGE SCALE GENOMIC DNA]</scope>
    <source>
        <strain evidence="3">ATCC BAA-1237 / DSM 17374 / SPN1</strain>
    </source>
</reference>